<gene>
    <name evidence="2" type="ORF">AURDEDRAFT_178091</name>
</gene>
<keyword evidence="3" id="KW-1185">Reference proteome</keyword>
<feature type="compositionally biased region" description="Basic and acidic residues" evidence="1">
    <location>
        <begin position="126"/>
        <end position="144"/>
    </location>
</feature>
<organism evidence="2 3">
    <name type="scientific">Auricularia subglabra (strain TFB-10046 / SS5)</name>
    <name type="common">White-rot fungus</name>
    <name type="synonym">Auricularia delicata (strain TFB10046)</name>
    <dbReference type="NCBI Taxonomy" id="717982"/>
    <lineage>
        <taxon>Eukaryota</taxon>
        <taxon>Fungi</taxon>
        <taxon>Dikarya</taxon>
        <taxon>Basidiomycota</taxon>
        <taxon>Agaricomycotina</taxon>
        <taxon>Agaricomycetes</taxon>
        <taxon>Auriculariales</taxon>
        <taxon>Auriculariaceae</taxon>
        <taxon>Auricularia</taxon>
    </lineage>
</organism>
<dbReference type="EMBL" id="JH688633">
    <property type="protein sequence ID" value="EJD32812.1"/>
    <property type="molecule type" value="Genomic_DNA"/>
</dbReference>
<name>J0D2G1_AURST</name>
<evidence type="ECO:0000256" key="1">
    <source>
        <dbReference type="SAM" id="MobiDB-lite"/>
    </source>
</evidence>
<protein>
    <submittedName>
        <fullName evidence="2">Uncharacterized protein</fullName>
    </submittedName>
</protein>
<proteinExistence type="predicted"/>
<evidence type="ECO:0000313" key="3">
    <source>
        <dbReference type="Proteomes" id="UP000006514"/>
    </source>
</evidence>
<accession>J0D2G1</accession>
<feature type="region of interest" description="Disordered" evidence="1">
    <location>
        <begin position="98"/>
        <end position="158"/>
    </location>
</feature>
<feature type="region of interest" description="Disordered" evidence="1">
    <location>
        <begin position="173"/>
        <end position="197"/>
    </location>
</feature>
<dbReference type="InParanoid" id="J0D2G1"/>
<dbReference type="AlphaFoldDB" id="J0D2G1"/>
<dbReference type="Proteomes" id="UP000006514">
    <property type="component" value="Unassembled WGS sequence"/>
</dbReference>
<dbReference type="KEGG" id="adl:AURDEDRAFT_178091"/>
<evidence type="ECO:0000313" key="2">
    <source>
        <dbReference type="EMBL" id="EJD32812.1"/>
    </source>
</evidence>
<reference evidence="3" key="1">
    <citation type="journal article" date="2012" name="Science">
        <title>The Paleozoic origin of enzymatic lignin decomposition reconstructed from 31 fungal genomes.</title>
        <authorList>
            <person name="Floudas D."/>
            <person name="Binder M."/>
            <person name="Riley R."/>
            <person name="Barry K."/>
            <person name="Blanchette R.A."/>
            <person name="Henrissat B."/>
            <person name="Martinez A.T."/>
            <person name="Otillar R."/>
            <person name="Spatafora J.W."/>
            <person name="Yadav J.S."/>
            <person name="Aerts A."/>
            <person name="Benoit I."/>
            <person name="Boyd A."/>
            <person name="Carlson A."/>
            <person name="Copeland A."/>
            <person name="Coutinho P.M."/>
            <person name="de Vries R.P."/>
            <person name="Ferreira P."/>
            <person name="Findley K."/>
            <person name="Foster B."/>
            <person name="Gaskell J."/>
            <person name="Glotzer D."/>
            <person name="Gorecki P."/>
            <person name="Heitman J."/>
            <person name="Hesse C."/>
            <person name="Hori C."/>
            <person name="Igarashi K."/>
            <person name="Jurgens J.A."/>
            <person name="Kallen N."/>
            <person name="Kersten P."/>
            <person name="Kohler A."/>
            <person name="Kuees U."/>
            <person name="Kumar T.K.A."/>
            <person name="Kuo A."/>
            <person name="LaButti K."/>
            <person name="Larrondo L.F."/>
            <person name="Lindquist E."/>
            <person name="Ling A."/>
            <person name="Lombard V."/>
            <person name="Lucas S."/>
            <person name="Lundell T."/>
            <person name="Martin R."/>
            <person name="McLaughlin D.J."/>
            <person name="Morgenstern I."/>
            <person name="Morin E."/>
            <person name="Murat C."/>
            <person name="Nagy L.G."/>
            <person name="Nolan M."/>
            <person name="Ohm R.A."/>
            <person name="Patyshakuliyeva A."/>
            <person name="Rokas A."/>
            <person name="Ruiz-Duenas F.J."/>
            <person name="Sabat G."/>
            <person name="Salamov A."/>
            <person name="Samejima M."/>
            <person name="Schmutz J."/>
            <person name="Slot J.C."/>
            <person name="St John F."/>
            <person name="Stenlid J."/>
            <person name="Sun H."/>
            <person name="Sun S."/>
            <person name="Syed K."/>
            <person name="Tsang A."/>
            <person name="Wiebenga A."/>
            <person name="Young D."/>
            <person name="Pisabarro A."/>
            <person name="Eastwood D.C."/>
            <person name="Martin F."/>
            <person name="Cullen D."/>
            <person name="Grigoriev I.V."/>
            <person name="Hibbett D.S."/>
        </authorList>
    </citation>
    <scope>NUCLEOTIDE SEQUENCE [LARGE SCALE GENOMIC DNA]</scope>
    <source>
        <strain evidence="3">TFB10046</strain>
    </source>
</reference>
<sequence length="197" mass="21595">MHAELPVGHVAGIALRVRHVEVHHTNITRCKVIRDCEQNHRVWFSSKTSRSAADGPIKYFCVNRPHRERGIHAHYDNIARRSATCNCGDGGRVWFGRSRPPATIRASSTPAPRKRAEGAGAMPETSDARRSEHARRSETRRADPLQDAGDASPSAARTQRLCQLEATVLRGEGLAADITLPTSGIEPVGGRDRSRVA</sequence>